<organism evidence="6 7">
    <name type="scientific">Colletotrichum godetiae</name>
    <dbReference type="NCBI Taxonomy" id="1209918"/>
    <lineage>
        <taxon>Eukaryota</taxon>
        <taxon>Fungi</taxon>
        <taxon>Dikarya</taxon>
        <taxon>Ascomycota</taxon>
        <taxon>Pezizomycotina</taxon>
        <taxon>Sordariomycetes</taxon>
        <taxon>Hypocreomycetidae</taxon>
        <taxon>Glomerellales</taxon>
        <taxon>Glomerellaceae</taxon>
        <taxon>Colletotrichum</taxon>
        <taxon>Colletotrichum acutatum species complex</taxon>
    </lineage>
</organism>
<evidence type="ECO:0000256" key="5">
    <source>
        <dbReference type="SAM" id="Phobius"/>
    </source>
</evidence>
<dbReference type="EMBL" id="JAHMHR010000047">
    <property type="protein sequence ID" value="KAK1671468.1"/>
    <property type="molecule type" value="Genomic_DNA"/>
</dbReference>
<dbReference type="GO" id="GO:0022857">
    <property type="term" value="F:transmembrane transporter activity"/>
    <property type="evidence" value="ECO:0007669"/>
    <property type="project" value="TreeGrafter"/>
</dbReference>
<feature type="transmembrane region" description="Helical" evidence="5">
    <location>
        <begin position="56"/>
        <end position="75"/>
    </location>
</feature>
<comment type="caution">
    <text evidence="6">The sequence shown here is derived from an EMBL/GenBank/DDBJ whole genome shotgun (WGS) entry which is preliminary data.</text>
</comment>
<protein>
    <submittedName>
        <fullName evidence="6">MFS transporter</fullName>
    </submittedName>
</protein>
<evidence type="ECO:0000313" key="6">
    <source>
        <dbReference type="EMBL" id="KAK1671468.1"/>
    </source>
</evidence>
<name>A0AAJ0ERL4_9PEZI</name>
<evidence type="ECO:0000256" key="4">
    <source>
        <dbReference type="ARBA" id="ARBA00023136"/>
    </source>
</evidence>
<dbReference type="PANTHER" id="PTHR23501">
    <property type="entry name" value="MAJOR FACILITATOR SUPERFAMILY"/>
    <property type="match status" value="1"/>
</dbReference>
<dbReference type="GO" id="GO:0005886">
    <property type="term" value="C:plasma membrane"/>
    <property type="evidence" value="ECO:0007669"/>
    <property type="project" value="TreeGrafter"/>
</dbReference>
<evidence type="ECO:0000256" key="3">
    <source>
        <dbReference type="ARBA" id="ARBA00022989"/>
    </source>
</evidence>
<dbReference type="RefSeq" id="XP_060425471.1">
    <property type="nucleotide sequence ID" value="XM_060580682.1"/>
</dbReference>
<sequence>MLVKVAIKLHSYYWPIYFQSIRNNGTRGLGIFLLPIIMSNNLGALCAGWIPSKSGHYVPVMWIGAPILVVGGRLYQLMYSQSPRGQWVPTQIVSGLGYRMCSQFPILAVQVVLDKTDVPTGLTMIMFFQMLWGALALSIGQNLFTDALLRLLNAIEGINGAAVVAVGGGEFRKIVPPQLLEAVDDAFNSDLKKVFWVALATPALAWLVSWAMEWRQIPNTKSRTTEAPEVVSLRNL</sequence>
<comment type="subcellular location">
    <subcellularLocation>
        <location evidence="1">Membrane</location>
        <topology evidence="1">Multi-pass membrane protein</topology>
    </subcellularLocation>
</comment>
<keyword evidence="3 5" id="KW-1133">Transmembrane helix</keyword>
<keyword evidence="4 5" id="KW-0472">Membrane</keyword>
<accession>A0AAJ0ERL4</accession>
<dbReference type="SUPFAM" id="SSF103473">
    <property type="entry name" value="MFS general substrate transporter"/>
    <property type="match status" value="1"/>
</dbReference>
<feature type="transmembrane region" description="Helical" evidence="5">
    <location>
        <begin position="29"/>
        <end position="50"/>
    </location>
</feature>
<dbReference type="AlphaFoldDB" id="A0AAJ0ERL4"/>
<dbReference type="PANTHER" id="PTHR23501:SF199">
    <property type="entry name" value="MFS EFFLUX TRANSPORTER INPD-RELATED"/>
    <property type="match status" value="1"/>
</dbReference>
<dbReference type="GeneID" id="85465208"/>
<keyword evidence="7" id="KW-1185">Reference proteome</keyword>
<keyword evidence="2 5" id="KW-0812">Transmembrane</keyword>
<proteinExistence type="predicted"/>
<feature type="transmembrane region" description="Helical" evidence="5">
    <location>
        <begin position="119"/>
        <end position="139"/>
    </location>
</feature>
<evidence type="ECO:0000256" key="2">
    <source>
        <dbReference type="ARBA" id="ARBA00022692"/>
    </source>
</evidence>
<feature type="transmembrane region" description="Helical" evidence="5">
    <location>
        <begin position="194"/>
        <end position="212"/>
    </location>
</feature>
<evidence type="ECO:0000313" key="7">
    <source>
        <dbReference type="Proteomes" id="UP001224890"/>
    </source>
</evidence>
<reference evidence="6" key="1">
    <citation type="submission" date="2021-06" db="EMBL/GenBank/DDBJ databases">
        <title>Comparative genomics, transcriptomics and evolutionary studies reveal genomic signatures of adaptation to plant cell wall in hemibiotrophic fungi.</title>
        <authorList>
            <consortium name="DOE Joint Genome Institute"/>
            <person name="Baroncelli R."/>
            <person name="Diaz J.F."/>
            <person name="Benocci T."/>
            <person name="Peng M."/>
            <person name="Battaglia E."/>
            <person name="Haridas S."/>
            <person name="Andreopoulos W."/>
            <person name="Labutti K."/>
            <person name="Pangilinan J."/>
            <person name="Floch G.L."/>
            <person name="Makela M.R."/>
            <person name="Henrissat B."/>
            <person name="Grigoriev I.V."/>
            <person name="Crouch J.A."/>
            <person name="De Vries R.P."/>
            <person name="Sukno S.A."/>
            <person name="Thon M.R."/>
        </authorList>
    </citation>
    <scope>NUCLEOTIDE SEQUENCE</scope>
    <source>
        <strain evidence="6">CBS 193.32</strain>
    </source>
</reference>
<evidence type="ECO:0000256" key="1">
    <source>
        <dbReference type="ARBA" id="ARBA00004141"/>
    </source>
</evidence>
<dbReference type="Proteomes" id="UP001224890">
    <property type="component" value="Unassembled WGS sequence"/>
</dbReference>
<gene>
    <name evidence="6" type="ORF">BDP55DRAFT_753000</name>
</gene>
<dbReference type="InterPro" id="IPR036259">
    <property type="entry name" value="MFS_trans_sf"/>
</dbReference>